<reference evidence="4" key="1">
    <citation type="journal article" date="2019" name="Int. J. Syst. Evol. Microbiol.">
        <title>The Global Catalogue of Microorganisms (GCM) 10K type strain sequencing project: providing services to taxonomists for standard genome sequencing and annotation.</title>
        <authorList>
            <consortium name="The Broad Institute Genomics Platform"/>
            <consortium name="The Broad Institute Genome Sequencing Center for Infectious Disease"/>
            <person name="Wu L."/>
            <person name="Ma J."/>
        </authorList>
    </citation>
    <scope>NUCLEOTIDE SEQUENCE [LARGE SCALE GENOMIC DNA]</scope>
    <source>
        <strain evidence="4">CGMCC 4.7397</strain>
    </source>
</reference>
<gene>
    <name evidence="3" type="ORF">ACFQH9_23260</name>
</gene>
<keyword evidence="2" id="KW-0812">Transmembrane</keyword>
<dbReference type="Proteomes" id="UP001596119">
    <property type="component" value="Unassembled WGS sequence"/>
</dbReference>
<keyword evidence="4" id="KW-1185">Reference proteome</keyword>
<protein>
    <recommendedName>
        <fullName evidence="5">Pecanex-like protein 1</fullName>
    </recommendedName>
</protein>
<evidence type="ECO:0000256" key="2">
    <source>
        <dbReference type="SAM" id="Phobius"/>
    </source>
</evidence>
<name>A0ABW1ICP9_9PSEU</name>
<feature type="compositionally biased region" description="Low complexity" evidence="1">
    <location>
        <begin position="1"/>
        <end position="20"/>
    </location>
</feature>
<accession>A0ABW1ICP9</accession>
<dbReference type="EMBL" id="JBHSQK010000066">
    <property type="protein sequence ID" value="MFC5951190.1"/>
    <property type="molecule type" value="Genomic_DNA"/>
</dbReference>
<evidence type="ECO:0000313" key="4">
    <source>
        <dbReference type="Proteomes" id="UP001596119"/>
    </source>
</evidence>
<organism evidence="3 4">
    <name type="scientific">Pseudonocardia lutea</name>
    <dbReference type="NCBI Taxonomy" id="2172015"/>
    <lineage>
        <taxon>Bacteria</taxon>
        <taxon>Bacillati</taxon>
        <taxon>Actinomycetota</taxon>
        <taxon>Actinomycetes</taxon>
        <taxon>Pseudonocardiales</taxon>
        <taxon>Pseudonocardiaceae</taxon>
        <taxon>Pseudonocardia</taxon>
    </lineage>
</organism>
<sequence length="341" mass="35139">MATRTDTPDTPETPRVGRTARSARLRRVLLTTAAAAMVMIPTGCGYAAAADRISTGGSHAAHAAAPVADREDQQGSAEATAGADDAGADDAGADAEAGAGGQQQGRGAEKRADQADANARNGQDDARNGNANGQKQAPAEEQAGDAAGQGGDQAKAGGEKINGLDVLARDCAKSNLPPHDGFQKGDRCVSTAFGEVGDANQNPSLLITKFPQKVQANQPFSIDVTTRNLKRDRFLGAAAGGYYLESSLLDDNGIQRGHFHTACRMISLDKAPAPGDKPAFFLATQDNKGGAGESTVSVDVTGLPKGIAQCSSWAGDGSHRIPMMERADQTPAFDSVRIQVD</sequence>
<proteinExistence type="predicted"/>
<evidence type="ECO:0008006" key="5">
    <source>
        <dbReference type="Google" id="ProtNLM"/>
    </source>
</evidence>
<keyword evidence="2" id="KW-1133">Transmembrane helix</keyword>
<comment type="caution">
    <text evidence="3">The sequence shown here is derived from an EMBL/GenBank/DDBJ whole genome shotgun (WGS) entry which is preliminary data.</text>
</comment>
<dbReference type="RefSeq" id="WP_379568907.1">
    <property type="nucleotide sequence ID" value="NZ_JBHSQK010000066.1"/>
</dbReference>
<evidence type="ECO:0000313" key="3">
    <source>
        <dbReference type="EMBL" id="MFC5951190.1"/>
    </source>
</evidence>
<feature type="transmembrane region" description="Helical" evidence="2">
    <location>
        <begin position="28"/>
        <end position="49"/>
    </location>
</feature>
<evidence type="ECO:0000256" key="1">
    <source>
        <dbReference type="SAM" id="MobiDB-lite"/>
    </source>
</evidence>
<feature type="compositionally biased region" description="Low complexity" evidence="1">
    <location>
        <begin position="139"/>
        <end position="156"/>
    </location>
</feature>
<feature type="region of interest" description="Disordered" evidence="1">
    <location>
        <begin position="1"/>
        <end position="21"/>
    </location>
</feature>
<keyword evidence="2" id="KW-0472">Membrane</keyword>
<feature type="region of interest" description="Disordered" evidence="1">
    <location>
        <begin position="61"/>
        <end position="158"/>
    </location>
</feature>